<dbReference type="InterPro" id="IPR023271">
    <property type="entry name" value="Aquaporin-like"/>
</dbReference>
<evidence type="ECO:0000256" key="1">
    <source>
        <dbReference type="ARBA" id="ARBA00004141"/>
    </source>
</evidence>
<comment type="similarity">
    <text evidence="2 6">Belongs to the MIP/aquaporin (TC 1.A.8) family.</text>
</comment>
<evidence type="ECO:0000256" key="3">
    <source>
        <dbReference type="ARBA" id="ARBA00022692"/>
    </source>
</evidence>
<evidence type="ECO:0000313" key="10">
    <source>
        <dbReference type="Proteomes" id="UP001445076"/>
    </source>
</evidence>
<feature type="transmembrane region" description="Helical" evidence="8">
    <location>
        <begin position="160"/>
        <end position="184"/>
    </location>
</feature>
<dbReference type="InterPro" id="IPR000425">
    <property type="entry name" value="MIP"/>
</dbReference>
<feature type="compositionally biased region" description="Polar residues" evidence="7">
    <location>
        <begin position="333"/>
        <end position="345"/>
    </location>
</feature>
<dbReference type="InterPro" id="IPR034294">
    <property type="entry name" value="Aquaporin_transptr"/>
</dbReference>
<evidence type="ECO:0000256" key="7">
    <source>
        <dbReference type="SAM" id="MobiDB-lite"/>
    </source>
</evidence>
<dbReference type="Pfam" id="PF00230">
    <property type="entry name" value="MIP"/>
    <property type="match status" value="1"/>
</dbReference>
<keyword evidence="6" id="KW-0813">Transport</keyword>
<feature type="region of interest" description="Disordered" evidence="7">
    <location>
        <begin position="320"/>
        <end position="345"/>
    </location>
</feature>
<keyword evidence="3 6" id="KW-0812">Transmembrane</keyword>
<organism evidence="9 10">
    <name type="scientific">Cherax quadricarinatus</name>
    <name type="common">Australian red claw crayfish</name>
    <dbReference type="NCBI Taxonomy" id="27406"/>
    <lineage>
        <taxon>Eukaryota</taxon>
        <taxon>Metazoa</taxon>
        <taxon>Ecdysozoa</taxon>
        <taxon>Arthropoda</taxon>
        <taxon>Crustacea</taxon>
        <taxon>Multicrustacea</taxon>
        <taxon>Malacostraca</taxon>
        <taxon>Eumalacostraca</taxon>
        <taxon>Eucarida</taxon>
        <taxon>Decapoda</taxon>
        <taxon>Pleocyemata</taxon>
        <taxon>Astacidea</taxon>
        <taxon>Parastacoidea</taxon>
        <taxon>Parastacidae</taxon>
        <taxon>Cherax</taxon>
    </lineage>
</organism>
<dbReference type="GO" id="GO:0005886">
    <property type="term" value="C:plasma membrane"/>
    <property type="evidence" value="ECO:0007669"/>
    <property type="project" value="TreeGrafter"/>
</dbReference>
<evidence type="ECO:0000256" key="4">
    <source>
        <dbReference type="ARBA" id="ARBA00022989"/>
    </source>
</evidence>
<evidence type="ECO:0000256" key="5">
    <source>
        <dbReference type="ARBA" id="ARBA00023136"/>
    </source>
</evidence>
<feature type="compositionally biased region" description="Acidic residues" evidence="7">
    <location>
        <begin position="1"/>
        <end position="12"/>
    </location>
</feature>
<reference evidence="9 10" key="1">
    <citation type="journal article" date="2024" name="BMC Genomics">
        <title>Genome assembly of redclaw crayfish (Cherax quadricarinatus) provides insights into its immune adaptation and hypoxia tolerance.</title>
        <authorList>
            <person name="Liu Z."/>
            <person name="Zheng J."/>
            <person name="Li H."/>
            <person name="Fang K."/>
            <person name="Wang S."/>
            <person name="He J."/>
            <person name="Zhou D."/>
            <person name="Weng S."/>
            <person name="Chi M."/>
            <person name="Gu Z."/>
            <person name="He J."/>
            <person name="Li F."/>
            <person name="Wang M."/>
        </authorList>
    </citation>
    <scope>NUCLEOTIDE SEQUENCE [LARGE SCALE GENOMIC DNA]</scope>
    <source>
        <strain evidence="9">ZL_2023a</strain>
    </source>
</reference>
<dbReference type="PANTHER" id="PTHR19139">
    <property type="entry name" value="AQUAPORIN TRANSPORTER"/>
    <property type="match status" value="1"/>
</dbReference>
<dbReference type="PRINTS" id="PR00783">
    <property type="entry name" value="MINTRINSICP"/>
</dbReference>
<dbReference type="Gene3D" id="1.20.1080.10">
    <property type="entry name" value="Glycerol uptake facilitator protein"/>
    <property type="match status" value="1"/>
</dbReference>
<name>A0AAW0WKC4_CHEQU</name>
<sequence length="345" mass="35954">MRDGLGGDEVEEEAAHAHTSSVGSEGLSLSVPPPTQPPTDAPVTALRRYLDSMPQHPSPRKEVASGVVWRCVRGEVIATFLMTIVSTSAALQPSQPSILAPCAQPVGGMMDGLTDTGWGSAVRWAVGHGLVMGALSWAVRGAHMSLPTTIALLVTRRVSLLRACLHLLAQVCGALLAAPVLLGLLPRPPRPPQLAPHLTAVQGWGAEFLATLVVTLISLSAYEAAHAPSRYTKDAHAQHTTPLFAPGAAVPVVAAHVAAALFSAEFTGVGLNPARSLAVAAVTGAWTCHWVFWVGPALGGLLAAFTHEYTVAKDPDALLPHQQPPYLTRDTSRPSAITSSLASPC</sequence>
<feature type="compositionally biased region" description="Pro residues" evidence="7">
    <location>
        <begin position="31"/>
        <end position="40"/>
    </location>
</feature>
<feature type="compositionally biased region" description="Low complexity" evidence="7">
    <location>
        <begin position="20"/>
        <end position="30"/>
    </location>
</feature>
<proteinExistence type="inferred from homology"/>
<gene>
    <name evidence="9" type="ORF">OTU49_007549</name>
</gene>
<dbReference type="AlphaFoldDB" id="A0AAW0WKC4"/>
<feature type="transmembrane region" description="Helical" evidence="8">
    <location>
        <begin position="243"/>
        <end position="264"/>
    </location>
</feature>
<keyword evidence="4 8" id="KW-1133">Transmembrane helix</keyword>
<dbReference type="GO" id="GO:0015267">
    <property type="term" value="F:channel activity"/>
    <property type="evidence" value="ECO:0007669"/>
    <property type="project" value="InterPro"/>
</dbReference>
<keyword evidence="5 8" id="KW-0472">Membrane</keyword>
<keyword evidence="10" id="KW-1185">Reference proteome</keyword>
<dbReference type="SUPFAM" id="SSF81338">
    <property type="entry name" value="Aquaporin-like"/>
    <property type="match status" value="1"/>
</dbReference>
<dbReference type="Proteomes" id="UP001445076">
    <property type="component" value="Unassembled WGS sequence"/>
</dbReference>
<feature type="transmembrane region" description="Helical" evidence="8">
    <location>
        <begin position="284"/>
        <end position="305"/>
    </location>
</feature>
<evidence type="ECO:0000256" key="2">
    <source>
        <dbReference type="ARBA" id="ARBA00006175"/>
    </source>
</evidence>
<protein>
    <submittedName>
        <fullName evidence="9">Uncharacterized protein</fullName>
    </submittedName>
</protein>
<evidence type="ECO:0000256" key="6">
    <source>
        <dbReference type="RuleBase" id="RU000477"/>
    </source>
</evidence>
<accession>A0AAW0WKC4</accession>
<comment type="caution">
    <text evidence="9">The sequence shown here is derived from an EMBL/GenBank/DDBJ whole genome shotgun (WGS) entry which is preliminary data.</text>
</comment>
<dbReference type="EMBL" id="JARKIK010000061">
    <property type="protein sequence ID" value="KAK8731330.1"/>
    <property type="molecule type" value="Genomic_DNA"/>
</dbReference>
<dbReference type="PANTHER" id="PTHR19139:SF199">
    <property type="entry name" value="MIP17260P"/>
    <property type="match status" value="1"/>
</dbReference>
<evidence type="ECO:0000256" key="8">
    <source>
        <dbReference type="SAM" id="Phobius"/>
    </source>
</evidence>
<comment type="subcellular location">
    <subcellularLocation>
        <location evidence="1">Membrane</location>
        <topology evidence="1">Multi-pass membrane protein</topology>
    </subcellularLocation>
</comment>
<feature type="transmembrane region" description="Helical" evidence="8">
    <location>
        <begin position="204"/>
        <end position="222"/>
    </location>
</feature>
<evidence type="ECO:0000313" key="9">
    <source>
        <dbReference type="EMBL" id="KAK8731330.1"/>
    </source>
</evidence>
<feature type="region of interest" description="Disordered" evidence="7">
    <location>
        <begin position="1"/>
        <end position="42"/>
    </location>
</feature>